<reference evidence="8" key="1">
    <citation type="submission" date="2023-07" db="EMBL/GenBank/DDBJ databases">
        <title>Characterization of two Paracoccaceae strains isolated from Phycosphere and proposal of Xinfangfangia lacusdiani sp. nov.</title>
        <authorList>
            <person name="Deng Y."/>
            <person name="Zhang Y.Q."/>
        </authorList>
    </citation>
    <scope>NUCLEOTIDE SEQUENCE [LARGE SCALE GENOMIC DNA]</scope>
    <source>
        <strain evidence="8">CPCC 101403</strain>
    </source>
</reference>
<dbReference type="InterPro" id="IPR001851">
    <property type="entry name" value="ABC_transp_permease"/>
</dbReference>
<organism evidence="7 8">
    <name type="scientific">Paracoccus broussonetiae</name>
    <dbReference type="NCBI Taxonomy" id="3075834"/>
    <lineage>
        <taxon>Bacteria</taxon>
        <taxon>Pseudomonadati</taxon>
        <taxon>Pseudomonadota</taxon>
        <taxon>Alphaproteobacteria</taxon>
        <taxon>Rhodobacterales</taxon>
        <taxon>Paracoccaceae</taxon>
        <taxon>Paracoccus</taxon>
    </lineage>
</organism>
<gene>
    <name evidence="7" type="ORF">RM190_21970</name>
</gene>
<dbReference type="Pfam" id="PF02653">
    <property type="entry name" value="BPD_transp_2"/>
    <property type="match status" value="1"/>
</dbReference>
<dbReference type="PANTHER" id="PTHR32196">
    <property type="entry name" value="ABC TRANSPORTER PERMEASE PROTEIN YPHD-RELATED-RELATED"/>
    <property type="match status" value="1"/>
</dbReference>
<dbReference type="EMBL" id="JAVRQI010000025">
    <property type="protein sequence ID" value="MDT1064543.1"/>
    <property type="molecule type" value="Genomic_DNA"/>
</dbReference>
<accession>A0ABU3EJW0</accession>
<feature type="transmembrane region" description="Helical" evidence="6">
    <location>
        <begin position="98"/>
        <end position="122"/>
    </location>
</feature>
<protein>
    <submittedName>
        <fullName evidence="7">ABC transporter permease</fullName>
    </submittedName>
</protein>
<evidence type="ECO:0000256" key="2">
    <source>
        <dbReference type="ARBA" id="ARBA00022475"/>
    </source>
</evidence>
<feature type="transmembrane region" description="Helical" evidence="6">
    <location>
        <begin position="279"/>
        <end position="297"/>
    </location>
</feature>
<feature type="transmembrane region" description="Helical" evidence="6">
    <location>
        <begin position="249"/>
        <end position="267"/>
    </location>
</feature>
<keyword evidence="8" id="KW-1185">Reference proteome</keyword>
<comment type="subcellular location">
    <subcellularLocation>
        <location evidence="1">Cell membrane</location>
        <topology evidence="1">Multi-pass membrane protein</topology>
    </subcellularLocation>
</comment>
<proteinExistence type="predicted"/>
<feature type="transmembrane region" description="Helical" evidence="6">
    <location>
        <begin position="217"/>
        <end position="237"/>
    </location>
</feature>
<comment type="caution">
    <text evidence="7">The sequence shown here is derived from an EMBL/GenBank/DDBJ whole genome shotgun (WGS) entry which is preliminary data.</text>
</comment>
<sequence>MPMSSSALGDSLRRRPWAWSFIGAAVVWLLTLGLSNGAGAVQSLQTALFFAMFYAIVGLGQMFVITSGPGNIDLSVPSVMTLAGLVGMAVMAQNNAAILPGLGGALAIGLVIGAVNFGLIALLRIPPIVATLAMSFIVQSVAIAAGGAATLKPPALLNQIAVARFLGVPVLPFLMIAVAGLMVLVLRRTLFGRAVLAVGQSERAAWLAGLNAGRTRFYVYVLSGGLAALAGVLLAAFSGGASLDIGSQYQLASIAVVVVGGTSVLGGRAYPQGVWGASLFLYALVNLLNLAVVKFGLGSAGPGIRLILTGVMIVAIVAIARDAD</sequence>
<evidence type="ECO:0000313" key="7">
    <source>
        <dbReference type="EMBL" id="MDT1064543.1"/>
    </source>
</evidence>
<evidence type="ECO:0000256" key="1">
    <source>
        <dbReference type="ARBA" id="ARBA00004651"/>
    </source>
</evidence>
<dbReference type="Proteomes" id="UP001251085">
    <property type="component" value="Unassembled WGS sequence"/>
</dbReference>
<evidence type="ECO:0000256" key="4">
    <source>
        <dbReference type="ARBA" id="ARBA00022989"/>
    </source>
</evidence>
<feature type="transmembrane region" description="Helical" evidence="6">
    <location>
        <begin position="303"/>
        <end position="320"/>
    </location>
</feature>
<evidence type="ECO:0000256" key="5">
    <source>
        <dbReference type="ARBA" id="ARBA00023136"/>
    </source>
</evidence>
<evidence type="ECO:0000256" key="3">
    <source>
        <dbReference type="ARBA" id="ARBA00022692"/>
    </source>
</evidence>
<feature type="transmembrane region" description="Helical" evidence="6">
    <location>
        <begin position="161"/>
        <end position="186"/>
    </location>
</feature>
<keyword evidence="3 6" id="KW-0812">Transmembrane</keyword>
<keyword evidence="4 6" id="KW-1133">Transmembrane helix</keyword>
<feature type="transmembrane region" description="Helical" evidence="6">
    <location>
        <begin position="47"/>
        <end position="65"/>
    </location>
</feature>
<evidence type="ECO:0000256" key="6">
    <source>
        <dbReference type="SAM" id="Phobius"/>
    </source>
</evidence>
<keyword evidence="2" id="KW-1003">Cell membrane</keyword>
<keyword evidence="5 6" id="KW-0472">Membrane</keyword>
<evidence type="ECO:0000313" key="8">
    <source>
        <dbReference type="Proteomes" id="UP001251085"/>
    </source>
</evidence>
<dbReference type="CDD" id="cd06579">
    <property type="entry name" value="TM_PBP1_transp_AraH_like"/>
    <property type="match status" value="1"/>
</dbReference>
<name>A0ABU3EJW0_9RHOB</name>
<feature type="transmembrane region" description="Helical" evidence="6">
    <location>
        <begin position="129"/>
        <end position="149"/>
    </location>
</feature>